<evidence type="ECO:0000256" key="1">
    <source>
        <dbReference type="ARBA" id="ARBA00010928"/>
    </source>
</evidence>
<dbReference type="PANTHER" id="PTHR42840:SF3">
    <property type="entry name" value="BINDING ROSSMANN FOLD OXIDOREDUCTASE, PUTATIVE (AFU_ORTHOLOGUE AFUA_2G10240)-RELATED"/>
    <property type="match status" value="1"/>
</dbReference>
<keyword evidence="6" id="KW-1185">Reference proteome</keyword>
<dbReference type="eggNOG" id="COG0673">
    <property type="taxonomic scope" value="Bacteria"/>
</dbReference>
<evidence type="ECO:0000313" key="5">
    <source>
        <dbReference type="EMBL" id="ABM07168.1"/>
    </source>
</evidence>
<dbReference type="STRING" id="290340.AAur_1994"/>
<dbReference type="Pfam" id="PF01408">
    <property type="entry name" value="GFO_IDH_MocA"/>
    <property type="match status" value="1"/>
</dbReference>
<evidence type="ECO:0000259" key="3">
    <source>
        <dbReference type="Pfam" id="PF01408"/>
    </source>
</evidence>
<dbReference type="InterPro" id="IPR036291">
    <property type="entry name" value="NAD(P)-bd_dom_sf"/>
</dbReference>
<dbReference type="SUPFAM" id="SSF51735">
    <property type="entry name" value="NAD(P)-binding Rossmann-fold domains"/>
    <property type="match status" value="1"/>
</dbReference>
<dbReference type="EMBL" id="CP000474">
    <property type="protein sequence ID" value="ABM07168.1"/>
    <property type="molecule type" value="Genomic_DNA"/>
</dbReference>
<dbReference type="Proteomes" id="UP000000637">
    <property type="component" value="Chromosome"/>
</dbReference>
<proteinExistence type="inferred from homology"/>
<dbReference type="InterPro" id="IPR004104">
    <property type="entry name" value="Gfo/Idh/MocA-like_OxRdtase_C"/>
</dbReference>
<accession>A1R677</accession>
<feature type="domain" description="Gfo/Idh/MocA-like oxidoreductase N-terminal" evidence="3">
    <location>
        <begin position="40"/>
        <end position="162"/>
    </location>
</feature>
<gene>
    <name evidence="5" type="ordered locus">AAur_1994</name>
</gene>
<protein>
    <submittedName>
        <fullName evidence="5">Myo-inositol 2-dehydrogenase</fullName>
    </submittedName>
</protein>
<evidence type="ECO:0000256" key="2">
    <source>
        <dbReference type="ARBA" id="ARBA00023002"/>
    </source>
</evidence>
<evidence type="ECO:0000259" key="4">
    <source>
        <dbReference type="Pfam" id="PF02894"/>
    </source>
</evidence>
<dbReference type="Gene3D" id="3.30.360.10">
    <property type="entry name" value="Dihydrodipicolinate Reductase, domain 2"/>
    <property type="match status" value="1"/>
</dbReference>
<dbReference type="Pfam" id="PF02894">
    <property type="entry name" value="GFO_IDH_MocA_C"/>
    <property type="match status" value="1"/>
</dbReference>
<evidence type="ECO:0000313" key="6">
    <source>
        <dbReference type="Proteomes" id="UP000000637"/>
    </source>
</evidence>
<comment type="similarity">
    <text evidence="1">Belongs to the Gfo/Idh/MocA family.</text>
</comment>
<dbReference type="KEGG" id="aau:AAur_1994"/>
<dbReference type="AlphaFoldDB" id="A1R677"/>
<sequence>MHRLRQTGQVCARAPGCDTAAHADPLTHLPTKEMMKEVTLGLVGVGRIGVMHANNMMALNETLRDRGVNVRLKLTDVATEHARSVAAGMGADFVPSVAELLSSGVDGLVIATGTATHPELIRAGVDAGIPVFCEKPVAMNVSDALPVLDYISEHDGVVQIGHQRRFDAGYLEAKRAYQAGELGWIHSLRAVTCDMTPPPVEFLATSGGLFRDCSVHDFDILRWLTGREIVEVYAKGSNNGDPAIGEVGDVDTALALITFDDGTVGTVSASRYNGAGHDVRLEIQGSRKTVMVGLDEKSAVASVEAAVAFPDGDPHQTFAERFDQAYRSEMVAFVELVLQERGNPCTPEDAVAASRVADAAQESLATGVPVRVALKVSS</sequence>
<dbReference type="GO" id="GO:0016491">
    <property type="term" value="F:oxidoreductase activity"/>
    <property type="evidence" value="ECO:0007669"/>
    <property type="project" value="UniProtKB-KW"/>
</dbReference>
<organism evidence="5 6">
    <name type="scientific">Paenarthrobacter aurescens (strain TC1)</name>
    <dbReference type="NCBI Taxonomy" id="290340"/>
    <lineage>
        <taxon>Bacteria</taxon>
        <taxon>Bacillati</taxon>
        <taxon>Actinomycetota</taxon>
        <taxon>Actinomycetes</taxon>
        <taxon>Micrococcales</taxon>
        <taxon>Micrococcaceae</taxon>
        <taxon>Paenarthrobacter</taxon>
    </lineage>
</organism>
<dbReference type="PANTHER" id="PTHR42840">
    <property type="entry name" value="NAD(P)-BINDING ROSSMANN-FOLD SUPERFAMILY PROTEIN-RELATED"/>
    <property type="match status" value="1"/>
</dbReference>
<dbReference type="Gene3D" id="3.40.50.720">
    <property type="entry name" value="NAD(P)-binding Rossmann-like Domain"/>
    <property type="match status" value="1"/>
</dbReference>
<dbReference type="GO" id="GO:0000166">
    <property type="term" value="F:nucleotide binding"/>
    <property type="evidence" value="ECO:0007669"/>
    <property type="project" value="InterPro"/>
</dbReference>
<dbReference type="SUPFAM" id="SSF55347">
    <property type="entry name" value="Glyceraldehyde-3-phosphate dehydrogenase-like, C-terminal domain"/>
    <property type="match status" value="1"/>
</dbReference>
<dbReference type="InterPro" id="IPR000683">
    <property type="entry name" value="Gfo/Idh/MocA-like_OxRdtase_N"/>
</dbReference>
<dbReference type="HOGENOM" id="CLU_023194_0_2_11"/>
<feature type="domain" description="Gfo/Idh/MocA-like oxidoreductase C-terminal" evidence="4">
    <location>
        <begin position="179"/>
        <end position="371"/>
    </location>
</feature>
<name>A1R677_PAEAT</name>
<keyword evidence="2" id="KW-0560">Oxidoreductase</keyword>
<reference evidence="5 6" key="1">
    <citation type="journal article" date="2006" name="PLoS Genet.">
        <title>Secrets of soil survival revealed by the genome sequence of Arthrobacter aurescens TC1.</title>
        <authorList>
            <person name="Mongodin E.F."/>
            <person name="Shapir N."/>
            <person name="Daugherty S.C."/>
            <person name="DeBoy R.T."/>
            <person name="Emerson J.B."/>
            <person name="Shvartzbeyn A."/>
            <person name="Radune D."/>
            <person name="Vamathevan J."/>
            <person name="Riggs F."/>
            <person name="Grinberg V."/>
            <person name="Khouri H."/>
            <person name="Wackett L.P."/>
            <person name="Nelson K.E."/>
            <person name="Sadowsky M.J."/>
        </authorList>
    </citation>
    <scope>NUCLEOTIDE SEQUENCE [LARGE SCALE GENOMIC DNA]</scope>
    <source>
        <strain evidence="5 6">TC1</strain>
    </source>
</reference>